<sequence length="125" mass="13541">MLLVLVDSNPYLSSGSKQSLEVATRTAKDLGCKVTVAVIDDLNSSVDVKIRADTVAFWMAENDFSDYELSEIKTANLPTLVVSDLCEETDFQIAVVSTDAVSQKLVDANLLSEFILCPLLLVPDA</sequence>
<proteinExistence type="predicted"/>
<reference evidence="1 2" key="1">
    <citation type="journal article" date="2015" name="Genome Biol. Evol.">
        <title>Comparative Genomics of a Bacterivorous Green Alga Reveals Evolutionary Causalities and Consequences of Phago-Mixotrophic Mode of Nutrition.</title>
        <authorList>
            <person name="Burns J.A."/>
            <person name="Paasch A."/>
            <person name="Narechania A."/>
            <person name="Kim E."/>
        </authorList>
    </citation>
    <scope>NUCLEOTIDE SEQUENCE [LARGE SCALE GENOMIC DNA]</scope>
    <source>
        <strain evidence="1 2">PLY_AMNH</strain>
    </source>
</reference>
<accession>A0AAE0ERV5</accession>
<dbReference type="PANTHER" id="PTHR36081:SF1">
    <property type="entry name" value="CELL WALL INTEGRITY_STRESS RESPONSE COMPONENT"/>
    <property type="match status" value="1"/>
</dbReference>
<dbReference type="EMBL" id="LGRX02034972">
    <property type="protein sequence ID" value="KAK3236560.1"/>
    <property type="molecule type" value="Genomic_DNA"/>
</dbReference>
<name>A0AAE0ERV5_9CHLO</name>
<dbReference type="PANTHER" id="PTHR36081">
    <property type="entry name" value="CELL WALL INTEGRITY/STRESS RESPONSE COMPONENT"/>
    <property type="match status" value="1"/>
</dbReference>
<keyword evidence="2" id="KW-1185">Reference proteome</keyword>
<dbReference type="Proteomes" id="UP001190700">
    <property type="component" value="Unassembled WGS sequence"/>
</dbReference>
<protein>
    <recommendedName>
        <fullName evidence="3">Universal stress protein</fullName>
    </recommendedName>
</protein>
<gene>
    <name evidence="1" type="ORF">CYMTET_53302</name>
</gene>
<evidence type="ECO:0000313" key="2">
    <source>
        <dbReference type="Proteomes" id="UP001190700"/>
    </source>
</evidence>
<dbReference type="AlphaFoldDB" id="A0AAE0ERV5"/>
<organism evidence="1 2">
    <name type="scientific">Cymbomonas tetramitiformis</name>
    <dbReference type="NCBI Taxonomy" id="36881"/>
    <lineage>
        <taxon>Eukaryota</taxon>
        <taxon>Viridiplantae</taxon>
        <taxon>Chlorophyta</taxon>
        <taxon>Pyramimonadophyceae</taxon>
        <taxon>Pyramimonadales</taxon>
        <taxon>Pyramimonadaceae</taxon>
        <taxon>Cymbomonas</taxon>
    </lineage>
</organism>
<evidence type="ECO:0008006" key="3">
    <source>
        <dbReference type="Google" id="ProtNLM"/>
    </source>
</evidence>
<comment type="caution">
    <text evidence="1">The sequence shown here is derived from an EMBL/GenBank/DDBJ whole genome shotgun (WGS) entry which is preliminary data.</text>
</comment>
<evidence type="ECO:0000313" key="1">
    <source>
        <dbReference type="EMBL" id="KAK3236560.1"/>
    </source>
</evidence>